<sequence length="142" mass="14377">MRRVPTVVFAMAVLAGAAGCAAQDGATSELLPTTTPAAATTSASELIPGAPTTEAVAPTSTPEPAPAAIMPTVICMNLQEAQNAIQAAGVFFSRSEDASGKGRAQVMDRNWTVVAQEPVPGTPIGEGEAVLSVVKKDEPSQC</sequence>
<dbReference type="EMBL" id="JBHSDL010000007">
    <property type="protein sequence ID" value="MFC4374117.1"/>
    <property type="molecule type" value="Genomic_DNA"/>
</dbReference>
<feature type="chain" id="PRO_5045770440" evidence="1">
    <location>
        <begin position="23"/>
        <end position="142"/>
    </location>
</feature>
<proteinExistence type="predicted"/>
<keyword evidence="3" id="KW-1185">Reference proteome</keyword>
<keyword evidence="1" id="KW-0732">Signal</keyword>
<reference evidence="3" key="1">
    <citation type="journal article" date="2019" name="Int. J. Syst. Evol. Microbiol.">
        <title>The Global Catalogue of Microorganisms (GCM) 10K type strain sequencing project: providing services to taxonomists for standard genome sequencing and annotation.</title>
        <authorList>
            <consortium name="The Broad Institute Genomics Platform"/>
            <consortium name="The Broad Institute Genome Sequencing Center for Infectious Disease"/>
            <person name="Wu L."/>
            <person name="Ma J."/>
        </authorList>
    </citation>
    <scope>NUCLEOTIDE SEQUENCE [LARGE SCALE GENOMIC DNA]</scope>
    <source>
        <strain evidence="3">IBRC-M 10490</strain>
    </source>
</reference>
<evidence type="ECO:0000256" key="1">
    <source>
        <dbReference type="SAM" id="SignalP"/>
    </source>
</evidence>
<comment type="caution">
    <text evidence="2">The sequence shown here is derived from an EMBL/GenBank/DDBJ whole genome shotgun (WGS) entry which is preliminary data.</text>
</comment>
<dbReference type="PROSITE" id="PS51257">
    <property type="entry name" value="PROKAR_LIPOPROTEIN"/>
    <property type="match status" value="1"/>
</dbReference>
<evidence type="ECO:0000313" key="3">
    <source>
        <dbReference type="Proteomes" id="UP001595844"/>
    </source>
</evidence>
<gene>
    <name evidence="2" type="ORF">ACFO5K_08360</name>
</gene>
<feature type="signal peptide" evidence="1">
    <location>
        <begin position="1"/>
        <end position="22"/>
    </location>
</feature>
<organism evidence="2 3">
    <name type="scientific">Nocardia halotolerans</name>
    <dbReference type="NCBI Taxonomy" id="1755878"/>
    <lineage>
        <taxon>Bacteria</taxon>
        <taxon>Bacillati</taxon>
        <taxon>Actinomycetota</taxon>
        <taxon>Actinomycetes</taxon>
        <taxon>Mycobacteriales</taxon>
        <taxon>Nocardiaceae</taxon>
        <taxon>Nocardia</taxon>
    </lineage>
</organism>
<protein>
    <submittedName>
        <fullName evidence="2">PASTA domain-containing protein</fullName>
    </submittedName>
</protein>
<dbReference type="Proteomes" id="UP001595844">
    <property type="component" value="Unassembled WGS sequence"/>
</dbReference>
<dbReference type="Gene3D" id="3.30.10.20">
    <property type="match status" value="1"/>
</dbReference>
<evidence type="ECO:0000313" key="2">
    <source>
        <dbReference type="EMBL" id="MFC4374117.1"/>
    </source>
</evidence>
<name>A0ABV8VH47_9NOCA</name>
<accession>A0ABV8VH47</accession>